<reference evidence="1" key="1">
    <citation type="submission" date="2019-11" db="EMBL/GenBank/DDBJ databases">
        <title>Description of new Acetobacter species.</title>
        <authorList>
            <person name="Cleenwerck I."/>
            <person name="Sombolestani A.S."/>
        </authorList>
    </citation>
    <scope>NUCLEOTIDE SEQUENCE</scope>
    <source>
        <strain evidence="1">LMG 1626</strain>
    </source>
</reference>
<dbReference type="RefSeq" id="WP_035367659.1">
    <property type="nucleotide sequence ID" value="NZ_WOTH01000022.1"/>
</dbReference>
<dbReference type="Proteomes" id="UP000597459">
    <property type="component" value="Unassembled WGS sequence"/>
</dbReference>
<dbReference type="AlphaFoldDB" id="A0A967B8N9"/>
<sequence>MSDTQLISACRAFVSFKDRLDESLTEVDDPYERFYERRAIFPKKFLRDALPFSDAFYSYDDMVPETIDPTLVISGQYRDRPDQGRDYDHEIMEWSDGIVSDNDKYCSEAPRYARIGTMPLYVALEGKNRVTLFKRHQRPMRAFITPVAFPAPSDLTIVRFSPFGAYGLAYQDEPARIIPYPEVALPLLTAYGVTSQEKSWSLRAAGYARTAQKEIRKSRMAP</sequence>
<keyword evidence="2" id="KW-1185">Reference proteome</keyword>
<comment type="caution">
    <text evidence="1">The sequence shown here is derived from an EMBL/GenBank/DDBJ whole genome shotgun (WGS) entry which is preliminary data.</text>
</comment>
<dbReference type="EMBL" id="WOTH01000022">
    <property type="protein sequence ID" value="NHO54394.1"/>
    <property type="molecule type" value="Genomic_DNA"/>
</dbReference>
<evidence type="ECO:0000313" key="1">
    <source>
        <dbReference type="EMBL" id="NHO54394.1"/>
    </source>
</evidence>
<evidence type="ECO:0000313" key="2">
    <source>
        <dbReference type="Proteomes" id="UP000597459"/>
    </source>
</evidence>
<protein>
    <submittedName>
        <fullName evidence="1">Uncharacterized protein</fullName>
    </submittedName>
</protein>
<organism evidence="1 2">
    <name type="scientific">Acetobacter estunensis</name>
    <dbReference type="NCBI Taxonomy" id="104097"/>
    <lineage>
        <taxon>Bacteria</taxon>
        <taxon>Pseudomonadati</taxon>
        <taxon>Pseudomonadota</taxon>
        <taxon>Alphaproteobacteria</taxon>
        <taxon>Acetobacterales</taxon>
        <taxon>Acetobacteraceae</taxon>
        <taxon>Acetobacter</taxon>
    </lineage>
</organism>
<proteinExistence type="predicted"/>
<gene>
    <name evidence="1" type="ORF">GOB87_10570</name>
</gene>
<accession>A0A967B8N9</accession>
<name>A0A967B8N9_9PROT</name>